<accession>A0ABT7S233</accession>
<dbReference type="GeneID" id="97230714"/>
<name>A0ABT7S233_9LACO</name>
<dbReference type="RefSeq" id="WP_181809831.1">
    <property type="nucleotide sequence ID" value="NZ_BMBR01000007.1"/>
</dbReference>
<dbReference type="EMBL" id="JAUCAQ010000018">
    <property type="protein sequence ID" value="MDM7647022.1"/>
    <property type="molecule type" value="Genomic_DNA"/>
</dbReference>
<keyword evidence="1" id="KW-1133">Transmembrane helix</keyword>
<gene>
    <name evidence="2" type="ORF">QUE93_08345</name>
</gene>
<organism evidence="2 3">
    <name type="scientific">Leuconostoc falkenbergense</name>
    <dbReference type="NCBI Taxonomy" id="2766470"/>
    <lineage>
        <taxon>Bacteria</taxon>
        <taxon>Bacillati</taxon>
        <taxon>Bacillota</taxon>
        <taxon>Bacilli</taxon>
        <taxon>Lactobacillales</taxon>
        <taxon>Lactobacillaceae</taxon>
        <taxon>Leuconostoc</taxon>
    </lineage>
</organism>
<evidence type="ECO:0000256" key="1">
    <source>
        <dbReference type="SAM" id="Phobius"/>
    </source>
</evidence>
<evidence type="ECO:0000313" key="3">
    <source>
        <dbReference type="Proteomes" id="UP001242903"/>
    </source>
</evidence>
<evidence type="ECO:0000313" key="2">
    <source>
        <dbReference type="EMBL" id="MDM7647022.1"/>
    </source>
</evidence>
<keyword evidence="3" id="KW-1185">Reference proteome</keyword>
<feature type="transmembrane region" description="Helical" evidence="1">
    <location>
        <begin position="7"/>
        <end position="24"/>
    </location>
</feature>
<reference evidence="2 3" key="1">
    <citation type="submission" date="2023-06" db="EMBL/GenBank/DDBJ databases">
        <title>Draft Genome Sequences of lactic acid bacteria strains isolated from fermented milk products.</title>
        <authorList>
            <person name="Elcheninov A.G."/>
            <person name="Klyukina A."/>
            <person name="Zayulina K.S."/>
            <person name="Gavirova L.A."/>
            <person name="Shcherbakova P.A."/>
            <person name="Shestakov A.I."/>
            <person name="Kublanov I.V."/>
            <person name="Kochetkova T.V."/>
        </authorList>
    </citation>
    <scope>NUCLEOTIDE SEQUENCE [LARGE SCALE GENOMIC DNA]</scope>
    <source>
        <strain evidence="2 3">TOM.81</strain>
    </source>
</reference>
<sequence length="55" mass="6161">MSAFTLLFVYTLILIVILVIGIVIHNSHMIIAGIIGVCVQVAMLIYLCYFIVPYM</sequence>
<keyword evidence="1" id="KW-0472">Membrane</keyword>
<protein>
    <submittedName>
        <fullName evidence="2">Uncharacterized protein</fullName>
    </submittedName>
</protein>
<comment type="caution">
    <text evidence="2">The sequence shown here is derived from an EMBL/GenBank/DDBJ whole genome shotgun (WGS) entry which is preliminary data.</text>
</comment>
<feature type="transmembrane region" description="Helical" evidence="1">
    <location>
        <begin position="30"/>
        <end position="52"/>
    </location>
</feature>
<proteinExistence type="predicted"/>
<keyword evidence="1" id="KW-0812">Transmembrane</keyword>
<dbReference type="Proteomes" id="UP001242903">
    <property type="component" value="Unassembled WGS sequence"/>
</dbReference>